<organism evidence="2 3">
    <name type="scientific">Marinobacter salinus</name>
    <dbReference type="NCBI Taxonomy" id="1874317"/>
    <lineage>
        <taxon>Bacteria</taxon>
        <taxon>Pseudomonadati</taxon>
        <taxon>Pseudomonadota</taxon>
        <taxon>Gammaproteobacteria</taxon>
        <taxon>Pseudomonadales</taxon>
        <taxon>Marinobacteraceae</taxon>
        <taxon>Marinobacter</taxon>
    </lineage>
</organism>
<dbReference type="AlphaFoldDB" id="A0A1D9GNE2"/>
<proteinExistence type="predicted"/>
<dbReference type="EMBL" id="CP017715">
    <property type="protein sequence ID" value="AOY89147.1"/>
    <property type="molecule type" value="Genomic_DNA"/>
</dbReference>
<dbReference type="PANTHER" id="PTHR33747:SF1">
    <property type="entry name" value="ADENYLATE CYCLASE-ASSOCIATED CAP C-TERMINAL DOMAIN-CONTAINING PROTEIN"/>
    <property type="match status" value="1"/>
</dbReference>
<reference evidence="2 3" key="1">
    <citation type="submission" date="2016-10" db="EMBL/GenBank/DDBJ databases">
        <title>Marinobacter salinus sp. nov., a moderately halophilic bacterium isolated from a tidal flat environment.</title>
        <authorList>
            <person name="Park S.-J."/>
        </authorList>
    </citation>
    <scope>NUCLEOTIDE SEQUENCE [LARGE SCALE GENOMIC DNA]</scope>
    <source>
        <strain evidence="2 3">Hb8</strain>
    </source>
</reference>
<name>A0A1D9GNE2_9GAMM</name>
<accession>A0A1D9GNE2</accession>
<dbReference type="PANTHER" id="PTHR33747">
    <property type="entry name" value="UPF0225 PROTEIN SCO1677"/>
    <property type="match status" value="1"/>
</dbReference>
<dbReference type="InterPro" id="IPR032710">
    <property type="entry name" value="NTF2-like_dom_sf"/>
</dbReference>
<gene>
    <name evidence="2" type="ORF">BKP64_13765</name>
</gene>
<dbReference type="InterPro" id="IPR048469">
    <property type="entry name" value="YchJ-like_M"/>
</dbReference>
<dbReference type="Proteomes" id="UP000177445">
    <property type="component" value="Chromosome"/>
</dbReference>
<dbReference type="KEGG" id="msq:BKP64_13765"/>
<feature type="domain" description="YchJ-like middle NTF2-like" evidence="1">
    <location>
        <begin position="1"/>
        <end position="87"/>
    </location>
</feature>
<dbReference type="SUPFAM" id="SSF103642">
    <property type="entry name" value="Sec-C motif"/>
    <property type="match status" value="1"/>
</dbReference>
<evidence type="ECO:0000313" key="2">
    <source>
        <dbReference type="EMBL" id="AOY89147.1"/>
    </source>
</evidence>
<dbReference type="Pfam" id="PF02810">
    <property type="entry name" value="SEC-C"/>
    <property type="match status" value="1"/>
</dbReference>
<sequence>MRSRYSAFVLGLVDYLVATWHSSTRPETLSLENSPDWTSLRILGSAMSDHSGTVHFQAIYRAGKGWGYLEEHSDFVKVDGRWYYLKGNTSEGLLKPGRNEPCPCGSGKKHKACCL</sequence>
<keyword evidence="3" id="KW-1185">Reference proteome</keyword>
<protein>
    <submittedName>
        <fullName evidence="2">Preprotein translocase subunit SecA</fullName>
    </submittedName>
</protein>
<dbReference type="SUPFAM" id="SSF54427">
    <property type="entry name" value="NTF2-like"/>
    <property type="match status" value="1"/>
</dbReference>
<dbReference type="InterPro" id="IPR004027">
    <property type="entry name" value="SEC_C_motif"/>
</dbReference>
<dbReference type="STRING" id="1874317.BKP64_13765"/>
<evidence type="ECO:0000259" key="1">
    <source>
        <dbReference type="Pfam" id="PF17775"/>
    </source>
</evidence>
<evidence type="ECO:0000313" key="3">
    <source>
        <dbReference type="Proteomes" id="UP000177445"/>
    </source>
</evidence>
<dbReference type="Pfam" id="PF17775">
    <property type="entry name" value="YchJ_M-like"/>
    <property type="match status" value="1"/>
</dbReference>
<dbReference type="Gene3D" id="3.10.450.50">
    <property type="match status" value="1"/>
</dbReference>